<evidence type="ECO:0000313" key="3">
    <source>
        <dbReference type="Proteomes" id="UP000612893"/>
    </source>
</evidence>
<dbReference type="RefSeq" id="WP_338204213.1">
    <property type="nucleotide sequence ID" value="NZ_JAEKNR010000202.1"/>
</dbReference>
<gene>
    <name evidence="2" type="ORF">JF922_20310</name>
</gene>
<sequence>MPRVLPYGSWPSPITPETVASATVPRDAVQIADDAVYWIEGRPDGRNAIMRWTADRPPHEALPSGLDVGSCVHGYGGGPYLVVDGTLFFANAEDRRVYRRTADSSPRPITAADGAGSSACYGDFRWVPGNRRVICVRELADAGVDQLVALDVEGSGEQVLVEYEFLSSPRLSPDRRILAWLRWRRPQMPWDGTELCVAELLVDGRLGSVRVVAGSSSESIFQPEWAADGTLHFVSDRTGWLNLYRLRRDYAEPLAHMPAEFGEAQWELGYSTYAFNSRGQIVARYRRGGFDNLALIDLPRASFEEIAQPYTSIKPYIGASGGRTVVIGSDPQTMPQVAIIDTEQDTVTVVAADELPVDPAYLSVPEAIQFPSGSDHAFALYYPPTSPDAIAPPGERPPLIVQPHPGPTTDAKPRLDLQVQFFTSRGFGVAAINYRGSTGYGRAYRELLAGRWGVFDAEDCANAAHYLVKAGRADPQRIVISGASAGGFTALRALATQRIFRAAVSAFGIMDLEAFRQRAPRFQAHELDRLVGNSRESLARSRELSPVNLTGRISRPVLLIQGLKDRIVPPDQAQMMVSALERDKVPHAYLELPHESHGFRTPDGIRAALEAELYFYLYALRMPMANPTSAIPPVLRGMHSRLG</sequence>
<comment type="caution">
    <text evidence="2">The sequence shown here is derived from an EMBL/GenBank/DDBJ whole genome shotgun (WGS) entry which is preliminary data.</text>
</comment>
<dbReference type="EMBL" id="JAEKNR010000202">
    <property type="protein sequence ID" value="MBJ7600403.1"/>
    <property type="molecule type" value="Genomic_DNA"/>
</dbReference>
<dbReference type="GO" id="GO:0006508">
    <property type="term" value="P:proteolysis"/>
    <property type="evidence" value="ECO:0007669"/>
    <property type="project" value="InterPro"/>
</dbReference>
<organism evidence="2 3">
    <name type="scientific">Candidatus Nephthysia bennettiae</name>
    <dbReference type="NCBI Taxonomy" id="3127016"/>
    <lineage>
        <taxon>Bacteria</taxon>
        <taxon>Bacillati</taxon>
        <taxon>Candidatus Dormiibacterota</taxon>
        <taxon>Candidatus Dormibacteria</taxon>
        <taxon>Candidatus Dormibacterales</taxon>
        <taxon>Candidatus Dormibacteraceae</taxon>
        <taxon>Candidatus Nephthysia</taxon>
    </lineage>
</organism>
<dbReference type="Proteomes" id="UP000612893">
    <property type="component" value="Unassembled WGS sequence"/>
</dbReference>
<evidence type="ECO:0000259" key="1">
    <source>
        <dbReference type="Pfam" id="PF00326"/>
    </source>
</evidence>
<dbReference type="InterPro" id="IPR029058">
    <property type="entry name" value="AB_hydrolase_fold"/>
</dbReference>
<dbReference type="Gene3D" id="2.120.10.30">
    <property type="entry name" value="TolB, C-terminal domain"/>
    <property type="match status" value="1"/>
</dbReference>
<dbReference type="InterPro" id="IPR001375">
    <property type="entry name" value="Peptidase_S9_cat"/>
</dbReference>
<dbReference type="GO" id="GO:0008236">
    <property type="term" value="F:serine-type peptidase activity"/>
    <property type="evidence" value="ECO:0007669"/>
    <property type="project" value="InterPro"/>
</dbReference>
<dbReference type="AlphaFoldDB" id="A0A934KC85"/>
<protein>
    <submittedName>
        <fullName evidence="2">S9 family peptidase</fullName>
    </submittedName>
</protein>
<feature type="domain" description="Peptidase S9 prolyl oligopeptidase catalytic" evidence="1">
    <location>
        <begin position="415"/>
        <end position="620"/>
    </location>
</feature>
<dbReference type="Gene3D" id="3.40.50.1820">
    <property type="entry name" value="alpha/beta hydrolase"/>
    <property type="match status" value="1"/>
</dbReference>
<dbReference type="SUPFAM" id="SSF82171">
    <property type="entry name" value="DPP6 N-terminal domain-like"/>
    <property type="match status" value="1"/>
</dbReference>
<dbReference type="PANTHER" id="PTHR43056">
    <property type="entry name" value="PEPTIDASE S9 PROLYL OLIGOPEPTIDASE"/>
    <property type="match status" value="1"/>
</dbReference>
<name>A0A934KC85_9BACT</name>
<proteinExistence type="predicted"/>
<dbReference type="InterPro" id="IPR050585">
    <property type="entry name" value="Xaa-Pro_dipeptidyl-ppase/CocE"/>
</dbReference>
<dbReference type="PANTHER" id="PTHR43056:SF5">
    <property type="entry name" value="PEPTIDASE S9 PROLYL OLIGOPEPTIDASE CATALYTIC DOMAIN-CONTAINING PROTEIN"/>
    <property type="match status" value="1"/>
</dbReference>
<reference evidence="2" key="1">
    <citation type="submission" date="2020-10" db="EMBL/GenBank/DDBJ databases">
        <title>Ca. Dormibacterota MAGs.</title>
        <authorList>
            <person name="Montgomery K."/>
        </authorList>
    </citation>
    <scope>NUCLEOTIDE SEQUENCE [LARGE SCALE GENOMIC DNA]</scope>
    <source>
        <strain evidence="2">SC8812_S17_10</strain>
    </source>
</reference>
<dbReference type="Pfam" id="PF00326">
    <property type="entry name" value="Peptidase_S9"/>
    <property type="match status" value="1"/>
</dbReference>
<accession>A0A934KC85</accession>
<evidence type="ECO:0000313" key="2">
    <source>
        <dbReference type="EMBL" id="MBJ7600403.1"/>
    </source>
</evidence>
<dbReference type="SUPFAM" id="SSF53474">
    <property type="entry name" value="alpha/beta-Hydrolases"/>
    <property type="match status" value="1"/>
</dbReference>
<keyword evidence="3" id="KW-1185">Reference proteome</keyword>
<dbReference type="InterPro" id="IPR011042">
    <property type="entry name" value="6-blade_b-propeller_TolB-like"/>
</dbReference>